<evidence type="ECO:0000313" key="4">
    <source>
        <dbReference type="Proteomes" id="UP000676386"/>
    </source>
</evidence>
<gene>
    <name evidence="3" type="ORF">KE626_28750</name>
</gene>
<dbReference type="Proteomes" id="UP000676386">
    <property type="component" value="Unassembled WGS sequence"/>
</dbReference>
<feature type="domain" description="Thioredoxin" evidence="2">
    <location>
        <begin position="51"/>
        <end position="127"/>
    </location>
</feature>
<sequence>MKRKLSMVIGGVLLLFVSFMGYHIFKTIKKKKEIGQQANTLPAFRFYKQDKTEFNLDSLHNYSDRLIIEYFSPDCEHCQYTAQKYVAEKEKLQNCKILMVTFSDSLSVAHFYQDYKLNTMPNIIVLSDPGIKFPGYFGAGVIPSFYVYKNNRLVNKFLGETRINNLLSDTLIKL</sequence>
<dbReference type="InterPro" id="IPR036249">
    <property type="entry name" value="Thioredoxin-like_sf"/>
</dbReference>
<keyword evidence="1" id="KW-0812">Transmembrane</keyword>
<comment type="caution">
    <text evidence="3">The sequence shown here is derived from an EMBL/GenBank/DDBJ whole genome shotgun (WGS) entry which is preliminary data.</text>
</comment>
<evidence type="ECO:0000313" key="3">
    <source>
        <dbReference type="EMBL" id="MBS0031354.1"/>
    </source>
</evidence>
<dbReference type="Gene3D" id="3.40.30.10">
    <property type="entry name" value="Glutaredoxin"/>
    <property type="match status" value="1"/>
</dbReference>
<dbReference type="Pfam" id="PF00085">
    <property type="entry name" value="Thioredoxin"/>
    <property type="match status" value="1"/>
</dbReference>
<keyword evidence="1" id="KW-1133">Transmembrane helix</keyword>
<feature type="transmembrane region" description="Helical" evidence="1">
    <location>
        <begin position="6"/>
        <end position="25"/>
    </location>
</feature>
<keyword evidence="1" id="KW-0472">Membrane</keyword>
<dbReference type="RefSeq" id="WP_211976516.1">
    <property type="nucleotide sequence ID" value="NZ_CBFHAM010000067.1"/>
</dbReference>
<evidence type="ECO:0000256" key="1">
    <source>
        <dbReference type="SAM" id="Phobius"/>
    </source>
</evidence>
<dbReference type="EMBL" id="JAGTXB010000021">
    <property type="protein sequence ID" value="MBS0031354.1"/>
    <property type="molecule type" value="Genomic_DNA"/>
</dbReference>
<proteinExistence type="predicted"/>
<dbReference type="SUPFAM" id="SSF52833">
    <property type="entry name" value="Thioredoxin-like"/>
    <property type="match status" value="1"/>
</dbReference>
<accession>A0ABS5J815</accession>
<organism evidence="3 4">
    <name type="scientific">Chitinophaga hostae</name>
    <dbReference type="NCBI Taxonomy" id="2831022"/>
    <lineage>
        <taxon>Bacteria</taxon>
        <taxon>Pseudomonadati</taxon>
        <taxon>Bacteroidota</taxon>
        <taxon>Chitinophagia</taxon>
        <taxon>Chitinophagales</taxon>
        <taxon>Chitinophagaceae</taxon>
        <taxon>Chitinophaga</taxon>
    </lineage>
</organism>
<keyword evidence="4" id="KW-1185">Reference proteome</keyword>
<protein>
    <submittedName>
        <fullName evidence="3">Redoxin domain-containing protein</fullName>
    </submittedName>
</protein>
<name>A0ABS5J815_9BACT</name>
<evidence type="ECO:0000259" key="2">
    <source>
        <dbReference type="Pfam" id="PF00085"/>
    </source>
</evidence>
<reference evidence="3 4" key="1">
    <citation type="submission" date="2021-04" db="EMBL/GenBank/DDBJ databases">
        <title>Chitinophaga sp. nov., isolated from the rhizosphere soil.</title>
        <authorList>
            <person name="He S."/>
        </authorList>
    </citation>
    <scope>NUCLEOTIDE SEQUENCE [LARGE SCALE GENOMIC DNA]</scope>
    <source>
        <strain evidence="3 4">2R12</strain>
    </source>
</reference>
<dbReference type="InterPro" id="IPR013766">
    <property type="entry name" value="Thioredoxin_domain"/>
</dbReference>